<dbReference type="SMART" id="SM00369">
    <property type="entry name" value="LRR_TYP"/>
    <property type="match status" value="10"/>
</dbReference>
<keyword evidence="2 5" id="KW-0732">Signal</keyword>
<dbReference type="PRINTS" id="PR00019">
    <property type="entry name" value="LEURICHRPT"/>
</dbReference>
<accession>A0ABM1BT43</accession>
<dbReference type="InterPro" id="IPR001611">
    <property type="entry name" value="Leu-rich_rpt"/>
</dbReference>
<dbReference type="Gene3D" id="3.80.10.10">
    <property type="entry name" value="Ribonuclease Inhibitor"/>
    <property type="match status" value="3"/>
</dbReference>
<dbReference type="InterPro" id="IPR032675">
    <property type="entry name" value="LRR_dom_sf"/>
</dbReference>
<keyword evidence="4" id="KW-0472">Membrane</keyword>
<keyword evidence="3" id="KW-0677">Repeat</keyword>
<name>A0ABM1BT43_LIMPO</name>
<dbReference type="RefSeq" id="XP_013788142.1">
    <property type="nucleotide sequence ID" value="XM_013932688.2"/>
</dbReference>
<dbReference type="PROSITE" id="PS51450">
    <property type="entry name" value="LRR"/>
    <property type="match status" value="1"/>
</dbReference>
<keyword evidence="1" id="KW-0433">Leucine-rich repeat</keyword>
<dbReference type="SUPFAM" id="SSF52058">
    <property type="entry name" value="L domain-like"/>
    <property type="match status" value="1"/>
</dbReference>
<organism evidence="7 8">
    <name type="scientific">Limulus polyphemus</name>
    <name type="common">Atlantic horseshoe crab</name>
    <dbReference type="NCBI Taxonomy" id="6850"/>
    <lineage>
        <taxon>Eukaryota</taxon>
        <taxon>Metazoa</taxon>
        <taxon>Ecdysozoa</taxon>
        <taxon>Arthropoda</taxon>
        <taxon>Chelicerata</taxon>
        <taxon>Merostomata</taxon>
        <taxon>Xiphosura</taxon>
        <taxon>Limulidae</taxon>
        <taxon>Limulus</taxon>
    </lineage>
</organism>
<dbReference type="SMART" id="SM00082">
    <property type="entry name" value="LRRCT"/>
    <property type="match status" value="1"/>
</dbReference>
<keyword evidence="4" id="KW-0812">Transmembrane</keyword>
<evidence type="ECO:0000313" key="8">
    <source>
        <dbReference type="RefSeq" id="XP_013788142.1"/>
    </source>
</evidence>
<dbReference type="Proteomes" id="UP000694941">
    <property type="component" value="Unplaced"/>
</dbReference>
<dbReference type="InterPro" id="IPR050541">
    <property type="entry name" value="LRR_TM_domain-containing"/>
</dbReference>
<dbReference type="PANTHER" id="PTHR24369:SF211">
    <property type="entry name" value="LEUCINE-RICH REPEAT-CONTAINING PROTEIN 15-LIKE"/>
    <property type="match status" value="1"/>
</dbReference>
<feature type="chain" id="PRO_5046608327" evidence="5">
    <location>
        <begin position="24"/>
        <end position="515"/>
    </location>
</feature>
<dbReference type="GeneID" id="106472055"/>
<evidence type="ECO:0000256" key="1">
    <source>
        <dbReference type="ARBA" id="ARBA00022614"/>
    </source>
</evidence>
<dbReference type="Pfam" id="PF13855">
    <property type="entry name" value="LRR_8"/>
    <property type="match status" value="1"/>
</dbReference>
<feature type="domain" description="LRRCT" evidence="6">
    <location>
        <begin position="376"/>
        <end position="431"/>
    </location>
</feature>
<dbReference type="InterPro" id="IPR026906">
    <property type="entry name" value="LRR_5"/>
</dbReference>
<dbReference type="InterPro" id="IPR000483">
    <property type="entry name" value="Cys-rich_flank_reg_C"/>
</dbReference>
<reference evidence="8" key="1">
    <citation type="submission" date="2025-08" db="UniProtKB">
        <authorList>
            <consortium name="RefSeq"/>
        </authorList>
    </citation>
    <scope>IDENTIFICATION</scope>
    <source>
        <tissue evidence="8">Muscle</tissue>
    </source>
</reference>
<proteinExistence type="predicted"/>
<evidence type="ECO:0000256" key="3">
    <source>
        <dbReference type="ARBA" id="ARBA00022737"/>
    </source>
</evidence>
<dbReference type="Pfam" id="PF13306">
    <property type="entry name" value="LRR_5"/>
    <property type="match status" value="1"/>
</dbReference>
<dbReference type="PANTHER" id="PTHR24369">
    <property type="entry name" value="ANTIGEN BSP, PUTATIVE-RELATED"/>
    <property type="match status" value="1"/>
</dbReference>
<protein>
    <submittedName>
        <fullName evidence="8">Slit homolog 3 protein-like</fullName>
    </submittedName>
</protein>
<evidence type="ECO:0000256" key="4">
    <source>
        <dbReference type="SAM" id="Phobius"/>
    </source>
</evidence>
<evidence type="ECO:0000313" key="7">
    <source>
        <dbReference type="Proteomes" id="UP000694941"/>
    </source>
</evidence>
<feature type="signal peptide" evidence="5">
    <location>
        <begin position="1"/>
        <end position="23"/>
    </location>
</feature>
<evidence type="ECO:0000256" key="5">
    <source>
        <dbReference type="SAM" id="SignalP"/>
    </source>
</evidence>
<sequence>MKSQVIIVISLILTLCCMDAVQGLCPIRCQCNEERLVVVCDEAGLDVVPITLNPDLQEFHLSKNSIKGIMAAFSVYHNLEYLDMTNNQLVALGRNNFKLQRKLRILLLGHNMISSLYHSTFNGLNGLQILKLTKNFIRDLPGGVFTDLVSLEVLDLSGNNIATISKDAFMGLESLKILLLKDNKLGHVPTSSFRTISHLLSIDLGLNNFPSLPDDSFVYLVNLEKLKLDSCRIHEIHENTFRGLTKLIYLFLQDNILNSVPTESFLHLKHLLELNIGQNNMKTIKPKSFCGLNNVQTITINSAPYLERIEHEAFSSTTRLQHIVLNHNKRLKHIEKNAFSSLTMLRSISLRGNDFQTFREDVLPWSDLQRFDLRDNPLVCNCSLSWLLRQFETRNFSDSFDLAFTQVRCEHPLVFRDFMLKSLTMNDLGCDKHQTQKILTWTFAAIGVVFVVTLLAVLWYRQKIVNDCKIKCSSTIPDSQYENRYRLDNRIREGVSSEREWVVKIGRHSFPGRLV</sequence>
<dbReference type="InterPro" id="IPR003591">
    <property type="entry name" value="Leu-rich_rpt_typical-subtyp"/>
</dbReference>
<gene>
    <name evidence="8" type="primary">LOC106472055</name>
</gene>
<keyword evidence="7" id="KW-1185">Reference proteome</keyword>
<keyword evidence="4" id="KW-1133">Transmembrane helix</keyword>
<evidence type="ECO:0000259" key="6">
    <source>
        <dbReference type="SMART" id="SM00082"/>
    </source>
</evidence>
<feature type="transmembrane region" description="Helical" evidence="4">
    <location>
        <begin position="438"/>
        <end position="460"/>
    </location>
</feature>
<evidence type="ECO:0000256" key="2">
    <source>
        <dbReference type="ARBA" id="ARBA00022729"/>
    </source>
</evidence>